<dbReference type="SUPFAM" id="SSF50156">
    <property type="entry name" value="PDZ domain-like"/>
    <property type="match status" value="1"/>
</dbReference>
<evidence type="ECO:0000259" key="1">
    <source>
        <dbReference type="SMART" id="SM00228"/>
    </source>
</evidence>
<dbReference type="GO" id="GO:0004175">
    <property type="term" value="F:endopeptidase activity"/>
    <property type="evidence" value="ECO:0007669"/>
    <property type="project" value="TreeGrafter"/>
</dbReference>
<sequence>MNRYWHGNGKTFAQTSVAILSTAVLVGCGGGGSTTLAGSSTPAPSSTPSASQMCAANNPYRHDVADHQIGTLNDEKSWVKNYVNDAYLWYQDIPAVDANASKYSDNNDVYGSLDNYFQALKSPLITASGAKKDKFSFTYPTKKWQQLFASGGGFGYGIQWKQSRTTAPWQLQVAYVTPNSPAEKAGIQRGDTLKMIDGLIVDGSNPALQEQVDALLSPSNSIAHNLVITRTGSSDRTVSLSADNISLTPVLLSKTFSNNNSQIAYLVFNEHIATAEQGLNTAIAQFKSANVDTLVLDLRYNGGGYLYIASMLSYMIAGPAATTNKIFEQSVYNNKRAAETTKDKVGFINTSCLPDASGYCTKYEALPTLNLKKVFILTSASTCSASESIINGLRGVDVDVQIIGNTTCGKPYGFYGKSNCGISYFPMEFQGFNNKGFGDFADGFTPTCQANDDLSKPLGDITEGMLAAALYRNANPSACLTSNNALNLNPQDKGKLLRPTVLENKFWNTP</sequence>
<dbReference type="GO" id="GO:0008236">
    <property type="term" value="F:serine-type peptidase activity"/>
    <property type="evidence" value="ECO:0007669"/>
    <property type="project" value="InterPro"/>
</dbReference>
<dbReference type="InterPro" id="IPR036034">
    <property type="entry name" value="PDZ_sf"/>
</dbReference>
<dbReference type="InterPro" id="IPR005151">
    <property type="entry name" value="Tail-specific_protease"/>
</dbReference>
<feature type="domain" description="Tail specific protease" evidence="2">
    <location>
        <begin position="233"/>
        <end position="403"/>
    </location>
</feature>
<dbReference type="Gene3D" id="3.90.226.10">
    <property type="entry name" value="2-enoyl-CoA Hydratase, Chain A, domain 1"/>
    <property type="match status" value="1"/>
</dbReference>
<dbReference type="InterPro" id="IPR029045">
    <property type="entry name" value="ClpP/crotonase-like_dom_sf"/>
</dbReference>
<protein>
    <submittedName>
        <fullName evidence="3">Peptidase S41</fullName>
    </submittedName>
</protein>
<name>A0A7H9BJ08_9NEIS</name>
<dbReference type="CDD" id="cd07561">
    <property type="entry name" value="Peptidase_S41_CPP_like"/>
    <property type="match status" value="1"/>
</dbReference>
<accession>A0A7H9BJ08</accession>
<dbReference type="EMBL" id="CP058627">
    <property type="protein sequence ID" value="QLG88635.1"/>
    <property type="molecule type" value="Genomic_DNA"/>
</dbReference>
<evidence type="ECO:0000259" key="2">
    <source>
        <dbReference type="SMART" id="SM00245"/>
    </source>
</evidence>
<gene>
    <name evidence="3" type="ORF">HQ393_10505</name>
</gene>
<dbReference type="SMART" id="SM00228">
    <property type="entry name" value="PDZ"/>
    <property type="match status" value="1"/>
</dbReference>
<organism evidence="3 4">
    <name type="scientific">Chitinibacter bivalviorum</name>
    <dbReference type="NCBI Taxonomy" id="2739434"/>
    <lineage>
        <taxon>Bacteria</taxon>
        <taxon>Pseudomonadati</taxon>
        <taxon>Pseudomonadota</taxon>
        <taxon>Betaproteobacteria</taxon>
        <taxon>Neisseriales</taxon>
        <taxon>Chitinibacteraceae</taxon>
        <taxon>Chitinibacter</taxon>
    </lineage>
</organism>
<keyword evidence="4" id="KW-1185">Reference proteome</keyword>
<reference evidence="3 4" key="1">
    <citation type="submission" date="2020-07" db="EMBL/GenBank/DDBJ databases">
        <title>Complete genome sequence of Chitinibacter sp. 2T18.</title>
        <authorList>
            <person name="Bae J.-W."/>
            <person name="Choi J.-W."/>
        </authorList>
    </citation>
    <scope>NUCLEOTIDE SEQUENCE [LARGE SCALE GENOMIC DNA]</scope>
    <source>
        <strain evidence="3 4">2T18</strain>
    </source>
</reference>
<dbReference type="GO" id="GO:0030288">
    <property type="term" value="C:outer membrane-bounded periplasmic space"/>
    <property type="evidence" value="ECO:0007669"/>
    <property type="project" value="TreeGrafter"/>
</dbReference>
<dbReference type="RefSeq" id="WP_179355147.1">
    <property type="nucleotide sequence ID" value="NZ_CP058627.1"/>
</dbReference>
<proteinExistence type="predicted"/>
<dbReference type="Pfam" id="PF18294">
    <property type="entry name" value="Pept_S41_N"/>
    <property type="match status" value="1"/>
</dbReference>
<dbReference type="Gene3D" id="3.30.750.170">
    <property type="match status" value="1"/>
</dbReference>
<dbReference type="PANTHER" id="PTHR32060:SF30">
    <property type="entry name" value="CARBOXY-TERMINAL PROCESSING PROTEASE CTPA"/>
    <property type="match status" value="1"/>
</dbReference>
<dbReference type="AlphaFoldDB" id="A0A7H9BJ08"/>
<dbReference type="InterPro" id="IPR001478">
    <property type="entry name" value="PDZ"/>
</dbReference>
<dbReference type="SUPFAM" id="SSF52096">
    <property type="entry name" value="ClpP/crotonase"/>
    <property type="match status" value="1"/>
</dbReference>
<evidence type="ECO:0000313" key="4">
    <source>
        <dbReference type="Proteomes" id="UP000509597"/>
    </source>
</evidence>
<dbReference type="Gene3D" id="2.30.42.10">
    <property type="match status" value="1"/>
</dbReference>
<dbReference type="PROSITE" id="PS51257">
    <property type="entry name" value="PROKAR_LIPOPROTEIN"/>
    <property type="match status" value="1"/>
</dbReference>
<dbReference type="PANTHER" id="PTHR32060">
    <property type="entry name" value="TAIL-SPECIFIC PROTEASE"/>
    <property type="match status" value="1"/>
</dbReference>
<dbReference type="GO" id="GO:0006508">
    <property type="term" value="P:proteolysis"/>
    <property type="evidence" value="ECO:0007669"/>
    <property type="project" value="InterPro"/>
</dbReference>
<dbReference type="GO" id="GO:0007165">
    <property type="term" value="P:signal transduction"/>
    <property type="evidence" value="ECO:0007669"/>
    <property type="project" value="TreeGrafter"/>
</dbReference>
<dbReference type="KEGG" id="chiz:HQ393_10505"/>
<dbReference type="SMART" id="SM00245">
    <property type="entry name" value="TSPc"/>
    <property type="match status" value="1"/>
</dbReference>
<feature type="domain" description="PDZ" evidence="1">
    <location>
        <begin position="152"/>
        <end position="232"/>
    </location>
</feature>
<dbReference type="InterPro" id="IPR041613">
    <property type="entry name" value="Pept_S41_N"/>
</dbReference>
<dbReference type="Pfam" id="PF03572">
    <property type="entry name" value="Peptidase_S41"/>
    <property type="match status" value="1"/>
</dbReference>
<dbReference type="Proteomes" id="UP000509597">
    <property type="component" value="Chromosome"/>
</dbReference>
<evidence type="ECO:0000313" key="3">
    <source>
        <dbReference type="EMBL" id="QLG88635.1"/>
    </source>
</evidence>